<reference evidence="1 2" key="1">
    <citation type="journal article" date="2010" name="Nature">
        <title>Comparative genomics reveals mobile pathogenicity chromosomes in Fusarium.</title>
        <authorList>
            <person name="Ma L.J."/>
            <person name="van der Does H.C."/>
            <person name="Borkovich K.A."/>
            <person name="Coleman J.J."/>
            <person name="Daboussi M.J."/>
            <person name="Di Pietro A."/>
            <person name="Dufresne M."/>
            <person name="Freitag M."/>
            <person name="Grabherr M."/>
            <person name="Henrissat B."/>
            <person name="Houterman P.M."/>
            <person name="Kang S."/>
            <person name="Shim W.B."/>
            <person name="Woloshuk C."/>
            <person name="Xie X."/>
            <person name="Xu J.R."/>
            <person name="Antoniw J."/>
            <person name="Baker S.E."/>
            <person name="Bluhm B.H."/>
            <person name="Breakspear A."/>
            <person name="Brown D.W."/>
            <person name="Butchko R.A."/>
            <person name="Chapman S."/>
            <person name="Coulson R."/>
            <person name="Coutinho P.M."/>
            <person name="Danchin E.G."/>
            <person name="Diener A."/>
            <person name="Gale L.R."/>
            <person name="Gardiner D.M."/>
            <person name="Goff S."/>
            <person name="Hammond-Kosack K.E."/>
            <person name="Hilburn K."/>
            <person name="Hua-Van A."/>
            <person name="Jonkers W."/>
            <person name="Kazan K."/>
            <person name="Kodira C.D."/>
            <person name="Koehrsen M."/>
            <person name="Kumar L."/>
            <person name="Lee Y.H."/>
            <person name="Li L."/>
            <person name="Manners J.M."/>
            <person name="Miranda-Saavedra D."/>
            <person name="Mukherjee M."/>
            <person name="Park G."/>
            <person name="Park J."/>
            <person name="Park S.Y."/>
            <person name="Proctor R.H."/>
            <person name="Regev A."/>
            <person name="Ruiz-Roldan M.C."/>
            <person name="Sain D."/>
            <person name="Sakthikumar S."/>
            <person name="Sykes S."/>
            <person name="Schwartz D.C."/>
            <person name="Turgeon B.G."/>
            <person name="Wapinski I."/>
            <person name="Yoder O."/>
            <person name="Young S."/>
            <person name="Zeng Q."/>
            <person name="Zhou S."/>
            <person name="Galagan J."/>
            <person name="Cuomo C.A."/>
            <person name="Kistler H.C."/>
            <person name="Rep M."/>
        </authorList>
    </citation>
    <scope>NUCLEOTIDE SEQUENCE [LARGE SCALE GENOMIC DNA]</scope>
    <source>
        <strain evidence="2">M3125 / FGSC 7600</strain>
    </source>
</reference>
<sequence>MRLEQSRKWFVIISCGLRGIRRAECRCCIEFFVTSNHFTYIYNPNQYTQTHNGFYQERCVWWLQV</sequence>
<dbReference type="GeneID" id="30069174"/>
<dbReference type="EMBL" id="CM000584">
    <property type="protein sequence ID" value="EWG53199.1"/>
    <property type="molecule type" value="Genomic_DNA"/>
</dbReference>
<protein>
    <submittedName>
        <fullName evidence="1">Uncharacterized protein</fullName>
    </submittedName>
</protein>
<proteinExistence type="predicted"/>
<accession>W7MZH9</accession>
<dbReference type="AlphaFoldDB" id="W7MZH9"/>
<name>W7MZH9_GIBM7</name>
<dbReference type="VEuPathDB" id="FungiDB:FVEG_11680"/>
<gene>
    <name evidence="1" type="ORF">FVEG_11680</name>
</gene>
<dbReference type="Proteomes" id="UP000009096">
    <property type="component" value="Chromosome 7"/>
</dbReference>
<evidence type="ECO:0000313" key="2">
    <source>
        <dbReference type="Proteomes" id="UP000009096"/>
    </source>
</evidence>
<dbReference type="RefSeq" id="XP_018759390.1">
    <property type="nucleotide sequence ID" value="XM_018901001.1"/>
</dbReference>
<keyword evidence="2" id="KW-1185">Reference proteome</keyword>
<organism evidence="1 2">
    <name type="scientific">Gibberella moniliformis (strain M3125 / FGSC 7600)</name>
    <name type="common">Maize ear and stalk rot fungus</name>
    <name type="synonym">Fusarium verticillioides</name>
    <dbReference type="NCBI Taxonomy" id="334819"/>
    <lineage>
        <taxon>Eukaryota</taxon>
        <taxon>Fungi</taxon>
        <taxon>Dikarya</taxon>
        <taxon>Ascomycota</taxon>
        <taxon>Pezizomycotina</taxon>
        <taxon>Sordariomycetes</taxon>
        <taxon>Hypocreomycetidae</taxon>
        <taxon>Hypocreales</taxon>
        <taxon>Nectriaceae</taxon>
        <taxon>Fusarium</taxon>
        <taxon>Fusarium fujikuroi species complex</taxon>
    </lineage>
</organism>
<evidence type="ECO:0000313" key="1">
    <source>
        <dbReference type="EMBL" id="EWG53199.1"/>
    </source>
</evidence>
<dbReference type="EMBL" id="DS022258">
    <property type="protein sequence ID" value="EWG53199.1"/>
    <property type="molecule type" value="Genomic_DNA"/>
</dbReference>